<evidence type="ECO:0000256" key="2">
    <source>
        <dbReference type="ARBA" id="ARBA00022525"/>
    </source>
</evidence>
<comment type="subcellular location">
    <subcellularLocation>
        <location evidence="1">Secreted</location>
    </subcellularLocation>
</comment>
<keyword evidence="5" id="KW-0812">Transmembrane</keyword>
<gene>
    <name evidence="6" type="ORF">A3A97_04350</name>
</gene>
<keyword evidence="5" id="KW-0472">Membrane</keyword>
<dbReference type="Pfam" id="PF18884">
    <property type="entry name" value="TSP3_bac"/>
    <property type="match status" value="2"/>
</dbReference>
<dbReference type="GO" id="GO:0005509">
    <property type="term" value="F:calcium ion binding"/>
    <property type="evidence" value="ECO:0007669"/>
    <property type="project" value="InterPro"/>
</dbReference>
<evidence type="ECO:0000256" key="4">
    <source>
        <dbReference type="ARBA" id="ARBA00022837"/>
    </source>
</evidence>
<dbReference type="AlphaFoldDB" id="A0A1G2PTD6"/>
<accession>A0A1G2PTD6</accession>
<evidence type="ECO:0000256" key="1">
    <source>
        <dbReference type="ARBA" id="ARBA00004613"/>
    </source>
</evidence>
<dbReference type="PANTHER" id="PTHR37467">
    <property type="entry name" value="EXPORTED CALCIUM-BINDING GLYCOPROTEIN-RELATED"/>
    <property type="match status" value="1"/>
</dbReference>
<name>A0A1G2PTD6_9BACT</name>
<comment type="caution">
    <text evidence="6">The sequence shown here is derived from an EMBL/GenBank/DDBJ whole genome shotgun (WGS) entry which is preliminary data.</text>
</comment>
<organism evidence="6 7">
    <name type="scientific">Candidatus Terrybacteria bacterium RIFCSPLOWO2_01_FULL_40_23</name>
    <dbReference type="NCBI Taxonomy" id="1802366"/>
    <lineage>
        <taxon>Bacteria</taxon>
        <taxon>Candidatus Terryibacteriota</taxon>
    </lineage>
</organism>
<sequence length="293" mass="32604">MIQLLNLLKSKFAVSVLIILLFSIGFIVINAISRPPQTTNLPPGYLDNENSDRDSDGLTDAIEKIYGTNPDNSDTDGDGVSDRQEIANNTDPLKFGSSSLQENEALNKNLTVQYFSWLAESKHISSQTLDNQLVKEFIETKELDKPILSPVPQNTLNIKESLTSQEQRAYLSALDGTKLPLSLYLYTQEETSYINTENISIAPMNLQELITAVNAAYTTLDGLVIPADNSQQHSLWLSQLLTLKNELVTAQNTSPNDPVLKEKTRLVAETLSEELLPFNPDADVFWDPEAFNK</sequence>
<dbReference type="InterPro" id="IPR028974">
    <property type="entry name" value="TSP_type-3_rpt"/>
</dbReference>
<dbReference type="PANTHER" id="PTHR37467:SF1">
    <property type="entry name" value="EXPORTED CALCIUM-BINDING GLYCOPROTEIN"/>
    <property type="match status" value="1"/>
</dbReference>
<evidence type="ECO:0000313" key="6">
    <source>
        <dbReference type="EMBL" id="OHA51616.1"/>
    </source>
</evidence>
<evidence type="ECO:0000256" key="5">
    <source>
        <dbReference type="SAM" id="Phobius"/>
    </source>
</evidence>
<keyword evidence="2" id="KW-0964">Secreted</keyword>
<protein>
    <submittedName>
        <fullName evidence="6">Uncharacterized protein</fullName>
    </submittedName>
</protein>
<dbReference type="SUPFAM" id="SSF103647">
    <property type="entry name" value="TSP type-3 repeat"/>
    <property type="match status" value="1"/>
</dbReference>
<dbReference type="Gene3D" id="4.10.1080.10">
    <property type="entry name" value="TSP type-3 repeat"/>
    <property type="match status" value="1"/>
</dbReference>
<dbReference type="EMBL" id="MHSW01000020">
    <property type="protein sequence ID" value="OHA51616.1"/>
    <property type="molecule type" value="Genomic_DNA"/>
</dbReference>
<keyword evidence="4" id="KW-0106">Calcium</keyword>
<evidence type="ECO:0000313" key="7">
    <source>
        <dbReference type="Proteomes" id="UP000176951"/>
    </source>
</evidence>
<feature type="transmembrane region" description="Helical" evidence="5">
    <location>
        <begin position="12"/>
        <end position="32"/>
    </location>
</feature>
<keyword evidence="5" id="KW-1133">Transmembrane helix</keyword>
<proteinExistence type="predicted"/>
<dbReference type="InterPro" id="IPR053180">
    <property type="entry name" value="Ca-binding_acidic-repeat"/>
</dbReference>
<evidence type="ECO:0000256" key="3">
    <source>
        <dbReference type="ARBA" id="ARBA00022729"/>
    </source>
</evidence>
<dbReference type="InterPro" id="IPR059100">
    <property type="entry name" value="TSP3_bac"/>
</dbReference>
<reference evidence="6 7" key="1">
    <citation type="journal article" date="2016" name="Nat. Commun.">
        <title>Thousands of microbial genomes shed light on interconnected biogeochemical processes in an aquifer system.</title>
        <authorList>
            <person name="Anantharaman K."/>
            <person name="Brown C.T."/>
            <person name="Hug L.A."/>
            <person name="Sharon I."/>
            <person name="Castelle C.J."/>
            <person name="Probst A.J."/>
            <person name="Thomas B.C."/>
            <person name="Singh A."/>
            <person name="Wilkins M.J."/>
            <person name="Karaoz U."/>
            <person name="Brodie E.L."/>
            <person name="Williams K.H."/>
            <person name="Hubbard S.S."/>
            <person name="Banfield J.F."/>
        </authorList>
    </citation>
    <scope>NUCLEOTIDE SEQUENCE [LARGE SCALE GENOMIC DNA]</scope>
</reference>
<keyword evidence="3" id="KW-0732">Signal</keyword>
<dbReference type="Proteomes" id="UP000176951">
    <property type="component" value="Unassembled WGS sequence"/>
</dbReference>